<sequence>MAKSSEPPTITHIPYWRLVVEQGILTQEIIDYPYSGSGTEDDPYVVTWIPNDPRDPMRFSQGKKWFITVVMALATLAVSLDSSAYSGGITQIIEEFHISTEVATLGVSLFVVGFAIGPLLWAPLSEMFGRQTLFISTYCALTAFNCAAAGAQNSWTLIVLRFFAGAFGSSPLTNAGGVIADMFPAKERAIAMSIFAAAPFLGPVIGPIAGGFLGLNAGWRWVMGLLGAFSGLVWIVGALFIPETYAPVLLRHRAAKLSTSTGRIYRSQAEIDQKEVSVKDSFKVALSRPWILLFREPIVFLLSLYMAILYGTLFMLFAAYPIVFQQARGWNQGVGALPFLAIVVGMLLAVAYTIIDNKLRYIKSERRHGVSTPPEARLPPCIVASITIPIGLFWFAWTNSPSIHFMACTAAGVPFGFGLVLIVLGILNYLIDAYTFYAASVLAANAVLRSLFGAAFPLFTSYMYDALGIHWASSIPAFLALACAPFPFLFYKYGAAIRRRCKYAAESDAFLRRLHAQGEQQPRPEEHRQSQDSVGDDTVPDDADIAIKV</sequence>
<feature type="transmembrane region" description="Helical" evidence="9">
    <location>
        <begin position="102"/>
        <end position="121"/>
    </location>
</feature>
<evidence type="ECO:0000313" key="12">
    <source>
        <dbReference type="Proteomes" id="UP001610563"/>
    </source>
</evidence>
<dbReference type="InterPro" id="IPR011701">
    <property type="entry name" value="MFS"/>
</dbReference>
<dbReference type="Proteomes" id="UP001610563">
    <property type="component" value="Unassembled WGS sequence"/>
</dbReference>
<evidence type="ECO:0000256" key="2">
    <source>
        <dbReference type="ARBA" id="ARBA00022448"/>
    </source>
</evidence>
<evidence type="ECO:0000259" key="10">
    <source>
        <dbReference type="PROSITE" id="PS50850"/>
    </source>
</evidence>
<evidence type="ECO:0000256" key="6">
    <source>
        <dbReference type="ARBA" id="ARBA00023136"/>
    </source>
</evidence>
<feature type="transmembrane region" description="Helical" evidence="9">
    <location>
        <begin position="471"/>
        <end position="491"/>
    </location>
</feature>
<organism evidence="11 12">
    <name type="scientific">Aspergillus keveii</name>
    <dbReference type="NCBI Taxonomy" id="714993"/>
    <lineage>
        <taxon>Eukaryota</taxon>
        <taxon>Fungi</taxon>
        <taxon>Dikarya</taxon>
        <taxon>Ascomycota</taxon>
        <taxon>Pezizomycotina</taxon>
        <taxon>Eurotiomycetes</taxon>
        <taxon>Eurotiomycetidae</taxon>
        <taxon>Eurotiales</taxon>
        <taxon>Aspergillaceae</taxon>
        <taxon>Aspergillus</taxon>
        <taxon>Aspergillus subgen. Nidulantes</taxon>
    </lineage>
</organism>
<feature type="compositionally biased region" description="Acidic residues" evidence="8">
    <location>
        <begin position="534"/>
        <end position="543"/>
    </location>
</feature>
<evidence type="ECO:0000313" key="11">
    <source>
        <dbReference type="EMBL" id="KAL2785534.1"/>
    </source>
</evidence>
<evidence type="ECO:0000256" key="8">
    <source>
        <dbReference type="SAM" id="MobiDB-lite"/>
    </source>
</evidence>
<proteinExistence type="inferred from homology"/>
<dbReference type="InterPro" id="IPR036259">
    <property type="entry name" value="MFS_trans_sf"/>
</dbReference>
<keyword evidence="5 9" id="KW-1133">Transmembrane helix</keyword>
<feature type="transmembrane region" description="Helical" evidence="9">
    <location>
        <begin position="434"/>
        <end position="459"/>
    </location>
</feature>
<dbReference type="PROSITE" id="PS50850">
    <property type="entry name" value="MFS"/>
    <property type="match status" value="1"/>
</dbReference>
<feature type="region of interest" description="Disordered" evidence="8">
    <location>
        <begin position="516"/>
        <end position="543"/>
    </location>
</feature>
<feature type="transmembrane region" description="Helical" evidence="9">
    <location>
        <begin position="158"/>
        <end position="180"/>
    </location>
</feature>
<evidence type="ECO:0000256" key="7">
    <source>
        <dbReference type="ARBA" id="ARBA00038459"/>
    </source>
</evidence>
<reference evidence="11 12" key="1">
    <citation type="submission" date="2024-07" db="EMBL/GenBank/DDBJ databases">
        <title>Section-level genome sequencing and comparative genomics of Aspergillus sections Usti and Cavernicolus.</title>
        <authorList>
            <consortium name="Lawrence Berkeley National Laboratory"/>
            <person name="Nybo J.L."/>
            <person name="Vesth T.C."/>
            <person name="Theobald S."/>
            <person name="Frisvad J.C."/>
            <person name="Larsen T.O."/>
            <person name="Kjaerboelling I."/>
            <person name="Rothschild-Mancinelli K."/>
            <person name="Lyhne E.K."/>
            <person name="Kogle M.E."/>
            <person name="Barry K."/>
            <person name="Clum A."/>
            <person name="Na H."/>
            <person name="Ledsgaard L."/>
            <person name="Lin J."/>
            <person name="Lipzen A."/>
            <person name="Kuo A."/>
            <person name="Riley R."/>
            <person name="Mondo S."/>
            <person name="Labutti K."/>
            <person name="Haridas S."/>
            <person name="Pangalinan J."/>
            <person name="Salamov A.A."/>
            <person name="Simmons B.A."/>
            <person name="Magnuson J.K."/>
            <person name="Chen J."/>
            <person name="Drula E."/>
            <person name="Henrissat B."/>
            <person name="Wiebenga A."/>
            <person name="Lubbers R.J."/>
            <person name="Gomes A.C."/>
            <person name="Makela M.R."/>
            <person name="Stajich J."/>
            <person name="Grigoriev I.V."/>
            <person name="Mortensen U.H."/>
            <person name="De Vries R.P."/>
            <person name="Baker S.E."/>
            <person name="Andersen M.R."/>
        </authorList>
    </citation>
    <scope>NUCLEOTIDE SEQUENCE [LARGE SCALE GENOMIC DNA]</scope>
    <source>
        <strain evidence="11 12">CBS 209.92</strain>
    </source>
</reference>
<accession>A0ABR4FQM8</accession>
<feature type="transmembrane region" description="Helical" evidence="9">
    <location>
        <begin position="403"/>
        <end position="427"/>
    </location>
</feature>
<feature type="transmembrane region" description="Helical" evidence="9">
    <location>
        <begin position="298"/>
        <end position="323"/>
    </location>
</feature>
<dbReference type="PANTHER" id="PTHR23502:SF186">
    <property type="entry name" value="MAJOR FACILITATOR SUPERFAMILY (MFS) PROFILE DOMAIN-CONTAINING PROTEIN"/>
    <property type="match status" value="1"/>
</dbReference>
<evidence type="ECO:0000256" key="5">
    <source>
        <dbReference type="ARBA" id="ARBA00022989"/>
    </source>
</evidence>
<gene>
    <name evidence="11" type="ORF">BJX66DRAFT_57882</name>
</gene>
<comment type="caution">
    <text evidence="11">The sequence shown here is derived from an EMBL/GenBank/DDBJ whole genome shotgun (WGS) entry which is preliminary data.</text>
</comment>
<keyword evidence="3" id="KW-1003">Cell membrane</keyword>
<evidence type="ECO:0000256" key="9">
    <source>
        <dbReference type="SAM" id="Phobius"/>
    </source>
</evidence>
<protein>
    <submittedName>
        <fullName evidence="11">MFS general substrate transporter</fullName>
    </submittedName>
</protein>
<feature type="transmembrane region" description="Helical" evidence="9">
    <location>
        <begin position="192"/>
        <end position="215"/>
    </location>
</feature>
<dbReference type="InterPro" id="IPR020846">
    <property type="entry name" value="MFS_dom"/>
</dbReference>
<keyword evidence="6 9" id="KW-0472">Membrane</keyword>
<evidence type="ECO:0000256" key="3">
    <source>
        <dbReference type="ARBA" id="ARBA00022475"/>
    </source>
</evidence>
<feature type="domain" description="Major facilitator superfamily (MFS) profile" evidence="10">
    <location>
        <begin position="67"/>
        <end position="500"/>
    </location>
</feature>
<dbReference type="PANTHER" id="PTHR23502">
    <property type="entry name" value="MAJOR FACILITATOR SUPERFAMILY"/>
    <property type="match status" value="1"/>
</dbReference>
<keyword evidence="12" id="KW-1185">Reference proteome</keyword>
<evidence type="ECO:0000256" key="1">
    <source>
        <dbReference type="ARBA" id="ARBA00004651"/>
    </source>
</evidence>
<feature type="transmembrane region" description="Helical" evidence="9">
    <location>
        <begin position="133"/>
        <end position="152"/>
    </location>
</feature>
<dbReference type="Gene3D" id="1.20.1250.20">
    <property type="entry name" value="MFS general substrate transporter like domains"/>
    <property type="match status" value="1"/>
</dbReference>
<name>A0ABR4FQM8_9EURO</name>
<dbReference type="CDD" id="cd17323">
    <property type="entry name" value="MFS_Tpo1_MDR_like"/>
    <property type="match status" value="1"/>
</dbReference>
<feature type="transmembrane region" description="Helical" evidence="9">
    <location>
        <begin position="335"/>
        <end position="355"/>
    </location>
</feature>
<keyword evidence="4 9" id="KW-0812">Transmembrane</keyword>
<dbReference type="SUPFAM" id="SSF103473">
    <property type="entry name" value="MFS general substrate transporter"/>
    <property type="match status" value="1"/>
</dbReference>
<dbReference type="Pfam" id="PF07690">
    <property type="entry name" value="MFS_1"/>
    <property type="match status" value="1"/>
</dbReference>
<dbReference type="EMBL" id="JBFTWV010000141">
    <property type="protein sequence ID" value="KAL2785534.1"/>
    <property type="molecule type" value="Genomic_DNA"/>
</dbReference>
<evidence type="ECO:0000256" key="4">
    <source>
        <dbReference type="ARBA" id="ARBA00022692"/>
    </source>
</evidence>
<feature type="transmembrane region" description="Helical" evidence="9">
    <location>
        <begin position="376"/>
        <end position="397"/>
    </location>
</feature>
<keyword evidence="2" id="KW-0813">Transport</keyword>
<comment type="similarity">
    <text evidence="7">Belongs to the major facilitator superfamily. DHA1 family. Polyamines/proton antiporter (TC 2.A.1.2.16) subfamily.</text>
</comment>
<comment type="subcellular location">
    <subcellularLocation>
        <location evidence="1">Cell membrane</location>
        <topology evidence="1">Multi-pass membrane protein</topology>
    </subcellularLocation>
</comment>
<feature type="transmembrane region" description="Helical" evidence="9">
    <location>
        <begin position="65"/>
        <end position="82"/>
    </location>
</feature>
<feature type="transmembrane region" description="Helical" evidence="9">
    <location>
        <begin position="221"/>
        <end position="241"/>
    </location>
</feature>